<dbReference type="GO" id="GO:0032185">
    <property type="term" value="P:septin cytoskeleton organization"/>
    <property type="evidence" value="ECO:0007669"/>
    <property type="project" value="TreeGrafter"/>
</dbReference>
<dbReference type="PROSITE" id="PS51072">
    <property type="entry name" value="MHD"/>
    <property type="match status" value="1"/>
</dbReference>
<evidence type="ECO:0000259" key="4">
    <source>
        <dbReference type="PROSITE" id="PS51072"/>
    </source>
</evidence>
<feature type="region of interest" description="Disordered" evidence="3">
    <location>
        <begin position="249"/>
        <end position="480"/>
    </location>
</feature>
<dbReference type="PANTHER" id="PTHR23065:SF54">
    <property type="entry name" value="SUPPRESSOR OF YEAST PROFILIN DELETION"/>
    <property type="match status" value="1"/>
</dbReference>
<feature type="compositionally biased region" description="Acidic residues" evidence="3">
    <location>
        <begin position="859"/>
        <end position="871"/>
    </location>
</feature>
<evidence type="ECO:0000313" key="6">
    <source>
        <dbReference type="Proteomes" id="UP000624244"/>
    </source>
</evidence>
<dbReference type="Gene3D" id="1.20.1270.60">
    <property type="entry name" value="Arfaptin homology (AH) domain/BAR domain"/>
    <property type="match status" value="1"/>
</dbReference>
<dbReference type="Pfam" id="PF10291">
    <property type="entry name" value="muHD"/>
    <property type="match status" value="1"/>
</dbReference>
<keyword evidence="2" id="KW-0175">Coiled coil</keyword>
<dbReference type="CDD" id="cd09264">
    <property type="entry name" value="AP_Syp1_MHD"/>
    <property type="match status" value="1"/>
</dbReference>
<evidence type="ECO:0000256" key="3">
    <source>
        <dbReference type="SAM" id="MobiDB-lite"/>
    </source>
</evidence>
<evidence type="ECO:0000256" key="2">
    <source>
        <dbReference type="SAM" id="Coils"/>
    </source>
</evidence>
<feature type="compositionally biased region" description="Polar residues" evidence="3">
    <location>
        <begin position="364"/>
        <end position="390"/>
    </location>
</feature>
<proteinExistence type="predicted"/>
<name>A0A8H5ZPI5_COCSA</name>
<feature type="domain" description="MHD" evidence="4">
    <location>
        <begin position="618"/>
        <end position="891"/>
    </location>
</feature>
<dbReference type="InterPro" id="IPR018808">
    <property type="entry name" value="Muniscin_C"/>
</dbReference>
<gene>
    <name evidence="5" type="ORF">GGP41_008196</name>
</gene>
<feature type="compositionally biased region" description="Basic and acidic residues" evidence="3">
    <location>
        <begin position="437"/>
        <end position="446"/>
    </location>
</feature>
<comment type="caution">
    <text evidence="5">The sequence shown here is derived from an EMBL/GenBank/DDBJ whole genome shotgun (WGS) entry which is preliminary data.</text>
</comment>
<protein>
    <recommendedName>
        <fullName evidence="4">MHD domain-containing protein</fullName>
    </recommendedName>
</protein>
<dbReference type="InterPro" id="IPR028565">
    <property type="entry name" value="MHD"/>
</dbReference>
<dbReference type="GO" id="GO:0005886">
    <property type="term" value="C:plasma membrane"/>
    <property type="evidence" value="ECO:0007669"/>
    <property type="project" value="TreeGrafter"/>
</dbReference>
<keyword evidence="1" id="KW-0254">Endocytosis</keyword>
<dbReference type="GO" id="GO:0032153">
    <property type="term" value="C:cell division site"/>
    <property type="evidence" value="ECO:0007669"/>
    <property type="project" value="TreeGrafter"/>
</dbReference>
<dbReference type="GO" id="GO:0006897">
    <property type="term" value="P:endocytosis"/>
    <property type="evidence" value="ECO:0007669"/>
    <property type="project" value="UniProtKB-KW"/>
</dbReference>
<feature type="region of interest" description="Disordered" evidence="3">
    <location>
        <begin position="848"/>
        <end position="876"/>
    </location>
</feature>
<dbReference type="Proteomes" id="UP000624244">
    <property type="component" value="Unassembled WGS sequence"/>
</dbReference>
<feature type="compositionally biased region" description="Low complexity" evidence="3">
    <location>
        <begin position="287"/>
        <end position="298"/>
    </location>
</feature>
<dbReference type="SUPFAM" id="SSF103657">
    <property type="entry name" value="BAR/IMD domain-like"/>
    <property type="match status" value="1"/>
</dbReference>
<feature type="compositionally biased region" description="Low complexity" evidence="3">
    <location>
        <begin position="263"/>
        <end position="279"/>
    </location>
</feature>
<feature type="coiled-coil region" evidence="2">
    <location>
        <begin position="130"/>
        <end position="157"/>
    </location>
</feature>
<reference evidence="5" key="1">
    <citation type="submission" date="2019-11" db="EMBL/GenBank/DDBJ databases">
        <title>Bipolaris sorokiniana Genome sequencing.</title>
        <authorList>
            <person name="Wang H."/>
        </authorList>
    </citation>
    <scope>NUCLEOTIDE SEQUENCE</scope>
</reference>
<dbReference type="GO" id="GO:0030139">
    <property type="term" value="C:endocytic vesicle"/>
    <property type="evidence" value="ECO:0007669"/>
    <property type="project" value="TreeGrafter"/>
</dbReference>
<evidence type="ECO:0000256" key="1">
    <source>
        <dbReference type="ARBA" id="ARBA00022583"/>
    </source>
</evidence>
<dbReference type="FunFam" id="1.20.1270.60:FF:000102">
    <property type="entry name" value="WGS project CABT00000000 data, contig 2.23"/>
    <property type="match status" value="1"/>
</dbReference>
<evidence type="ECO:0000313" key="5">
    <source>
        <dbReference type="EMBL" id="KAF5852805.1"/>
    </source>
</evidence>
<dbReference type="PANTHER" id="PTHR23065">
    <property type="entry name" value="PROLINE-SERINE-THREONINE PHOSPHATASE INTERACTING PROTEIN 1"/>
    <property type="match status" value="1"/>
</dbReference>
<dbReference type="CDD" id="cd07650">
    <property type="entry name" value="F-BAR_Syp1p_like"/>
    <property type="match status" value="1"/>
</dbReference>
<accession>A0A8H5ZPI5</accession>
<dbReference type="SMART" id="SM00055">
    <property type="entry name" value="FCH"/>
    <property type="match status" value="1"/>
</dbReference>
<organism evidence="5 6">
    <name type="scientific">Cochliobolus sativus</name>
    <name type="common">Common root rot and spot blotch fungus</name>
    <name type="synonym">Bipolaris sorokiniana</name>
    <dbReference type="NCBI Taxonomy" id="45130"/>
    <lineage>
        <taxon>Eukaryota</taxon>
        <taxon>Fungi</taxon>
        <taxon>Dikarya</taxon>
        <taxon>Ascomycota</taxon>
        <taxon>Pezizomycotina</taxon>
        <taxon>Dothideomycetes</taxon>
        <taxon>Pleosporomycetidae</taxon>
        <taxon>Pleosporales</taxon>
        <taxon>Pleosporineae</taxon>
        <taxon>Pleosporaceae</taxon>
        <taxon>Bipolaris</taxon>
    </lineage>
</organism>
<dbReference type="InterPro" id="IPR027267">
    <property type="entry name" value="AH/BAR_dom_sf"/>
</dbReference>
<dbReference type="InterPro" id="IPR049609">
    <property type="entry name" value="Syp1-like_MHD"/>
</dbReference>
<feature type="compositionally biased region" description="Low complexity" evidence="3">
    <location>
        <begin position="596"/>
        <end position="608"/>
    </location>
</feature>
<dbReference type="Pfam" id="PF00611">
    <property type="entry name" value="FCH"/>
    <property type="match status" value="1"/>
</dbReference>
<sequence length="898" mass="97003">MELQRKEYPALLALSIRSLDPQTSLSPAQAVAVLDSRIKHVGQLNTHIADWLQERRRVEEQYVQGLRKLANRHPPDDSSDLGIFATPWEKIVIATENVAHSHAHLAAKIEADVERPLRDFTSTNREIQAMANIQGNLAAIAKDIDSAQKKQAKLRDKGSKAKASAVADAVQDIEKAELQWDSQAPYVFEQLQAIDETRLNHLRDVLTQFQTHEVDQVERSRSSAEETLNAMLNIETADEIQMWALRMRSGDARPPSRKPSNTPTPARSLAPPALPSSPTGADDNRSQKSASAQDKQSSNPLKRIGTVLGRRRQSTHPYGRAASPDRKSSANIGSAFSGFGKGKSKDRDNQIPTLPPMAERPTSPLRNSQRPSTSQESDTPNLTQQASSEPAPNGTAPKSSEAEKETEAPNAVNGTSSVQEPIPELNEPVPASTTTETHTEPGKDAEGYSVPPSALDAITEAEREAGFVQSEGNPPPQFKLDIRNAPIQEEDGDADAATANLVNTLRAQAAQPKRSSTLRGRRDVRNTIFVPSPATPELQSIGEMPPLSGGDSAPASGPTSATFAPPLPPQQPSSPAFKPPHRSLLSDDHAHSDTQSIRSGRSLSSSASTTVKHPDLHEPGLNASLVETVSAWFEQGNVTKAMVIGQVALAYNPIDISAGPFGTESIRLDNFSVLEKVAPNPAFIEQAPDNPGNYTVDLSKITKTSVAFHYQLHIEDGNIASLPPIILHPVWKPEPTQMSVLLTYSLNPKFELGSATSITVRNLVLVIRLEPGSKTTACQSKPTGTFSRDKALIYWRLGDVTLSKDAAANAVRARFFTDGQANAGNTEARWEISDEQCLAMGSGLNVSMSQSVSPKKDDVEDDPFADADESENVPASPVVEWKPVSAVKKIMSGTYLGV</sequence>
<dbReference type="AlphaFoldDB" id="A0A8H5ZPI5"/>
<feature type="region of interest" description="Disordered" evidence="3">
    <location>
        <begin position="507"/>
        <end position="617"/>
    </location>
</feature>
<dbReference type="InterPro" id="IPR001060">
    <property type="entry name" value="FCH_dom"/>
</dbReference>
<dbReference type="EMBL" id="WNKQ01000003">
    <property type="protein sequence ID" value="KAF5852805.1"/>
    <property type="molecule type" value="Genomic_DNA"/>
</dbReference>